<feature type="compositionally biased region" description="Gly residues" evidence="12">
    <location>
        <begin position="1775"/>
        <end position="1794"/>
    </location>
</feature>
<dbReference type="Proteomes" id="UP001201980">
    <property type="component" value="Unassembled WGS sequence"/>
</dbReference>
<keyword evidence="9" id="KW-0539">Nucleus</keyword>
<evidence type="ECO:0000256" key="6">
    <source>
        <dbReference type="ARBA" id="ARBA00022840"/>
    </source>
</evidence>
<feature type="compositionally biased region" description="Acidic residues" evidence="12">
    <location>
        <begin position="1454"/>
        <end position="1464"/>
    </location>
</feature>
<comment type="similarity">
    <text evidence="2">Belongs to the helicase family. RecQ subfamily.</text>
</comment>
<dbReference type="Gene3D" id="1.10.10.10">
    <property type="entry name" value="Winged helix-like DNA-binding domain superfamily/Winged helix DNA-binding domain"/>
    <property type="match status" value="1"/>
</dbReference>
<dbReference type="GO" id="GO:0005694">
    <property type="term" value="C:chromosome"/>
    <property type="evidence" value="ECO:0007669"/>
    <property type="project" value="TreeGrafter"/>
</dbReference>
<feature type="region of interest" description="Disordered" evidence="12">
    <location>
        <begin position="1389"/>
        <end position="1491"/>
    </location>
</feature>
<feature type="region of interest" description="Disordered" evidence="12">
    <location>
        <begin position="741"/>
        <end position="771"/>
    </location>
</feature>
<keyword evidence="6" id="KW-0067">ATP-binding</keyword>
<keyword evidence="3" id="KW-0547">Nucleotide-binding</keyword>
<dbReference type="InterPro" id="IPR018982">
    <property type="entry name" value="RQC_domain"/>
</dbReference>
<evidence type="ECO:0000256" key="1">
    <source>
        <dbReference type="ARBA" id="ARBA00004123"/>
    </source>
</evidence>
<proteinExistence type="inferred from homology"/>
<feature type="compositionally biased region" description="Polar residues" evidence="12">
    <location>
        <begin position="693"/>
        <end position="702"/>
    </location>
</feature>
<dbReference type="Pfam" id="PF00271">
    <property type="entry name" value="Helicase_C"/>
    <property type="match status" value="1"/>
</dbReference>
<feature type="compositionally biased region" description="Polar residues" evidence="12">
    <location>
        <begin position="251"/>
        <end position="260"/>
    </location>
</feature>
<evidence type="ECO:0000259" key="14">
    <source>
        <dbReference type="PROSITE" id="PS51194"/>
    </source>
</evidence>
<protein>
    <recommendedName>
        <fullName evidence="11">DNA 3'-5' helicase</fullName>
        <ecNumber evidence="11">5.6.2.4</ecNumber>
    </recommendedName>
</protein>
<dbReference type="PROSITE" id="PS51194">
    <property type="entry name" value="HELICASE_CTER"/>
    <property type="match status" value="1"/>
</dbReference>
<dbReference type="GO" id="GO:0016787">
    <property type="term" value="F:hydrolase activity"/>
    <property type="evidence" value="ECO:0007669"/>
    <property type="project" value="UniProtKB-KW"/>
</dbReference>
<comment type="subcellular location">
    <subcellularLocation>
        <location evidence="1">Nucleus</location>
    </subcellularLocation>
</comment>
<dbReference type="NCBIfam" id="TIGR00614">
    <property type="entry name" value="recQ_fam"/>
    <property type="match status" value="1"/>
</dbReference>
<dbReference type="GO" id="GO:0006260">
    <property type="term" value="P:DNA replication"/>
    <property type="evidence" value="ECO:0007669"/>
    <property type="project" value="InterPro"/>
</dbReference>
<feature type="compositionally biased region" description="Low complexity" evidence="12">
    <location>
        <begin position="1738"/>
        <end position="1752"/>
    </location>
</feature>
<evidence type="ECO:0000256" key="11">
    <source>
        <dbReference type="ARBA" id="ARBA00034808"/>
    </source>
</evidence>
<sequence length="1794" mass="195907">MTRNNLNDQISWLLQNIALSRPSVNGLPDPKSLSIVVGPSSSFNANSSQLSSQSLSRSRPAVQPPRNQQSGQPPSAVIPEPRTEPPTAPPPPYPELPAFGDGDDDLVAGVVPPEPHGALFNSSKTAGGSGSAGSTAYSTVDNSMGELTSIHKKKIPGLLMKEGSSTRSEPPPTTRPSGRLTEAYRRSVRDHAKAHPRSDSEPTTACSRSLFSPLPRQEIPTSGDDDFSDLGDFDDDFLKRVEQVGVAERSGSGNTQSSESMEFGQARTLWSASKRRAARPSQSPGKTKKRKSDEISRTKKEEPESDGEYPDIYQVLGTPAPEPRPPTTTTRSSQVAGSRNVKVEHDLMDDIIDLSSPVLSPTTRQEAKLEPMPGSLDVEPQKRDRSSLKRTSSAVSDGGGLVRKTRTSPGVKSSETAGTQTEAPPSSPRSRSKRPDVIQDSDDENEFLTPPSHNASGRALSSPPRPISESQIITETPSKPPLTLPPPPRRRPPSPPLPQHFQEVRPEPILRRPGQGPVADKAVLRFLIDNPEAIPRQLAVLQDKLAKNKVEYGQAIRERWDASRKDSIKSEKALLLKAKKHVETIQGRFPEYASQYKAREDVIKQIEEAYDDDADTSAMEDLAEDLSSQLQGVECQLLCILQEAGLGDPDCFRLPAPAKDAVVMATQYPPRELRQEVPSLSQDTTLFPMNSSQVIHQTQLPSRPSPKRKTASDAPAKQTRFEATPTFDDATMIDLDDSFVAFDSQSGKGPSIPPLPPPGRTPARPHKGTQADAFSDDFSEEAMIAFAESMDMSFPPPDSPRPSVAPPGPTPVLQERSGNTPVSRAKKKRVSPTKAPVAHPKASIPAELMKFPWSKEVRKTLKDRFRMSGFRHNQLEAINTTLGGKDAFVLMPTGGGKSLCYQLPAICRTGVTRGITIVISPLISLMQDQVDHLTALNIMALAFNSEMSAAYRKTVLESFGEQHPENYIQLLYVTPEMINNSGQFINGLGTLHRNKKLARIVIDEAHCVSQWGHDFRPDYKALGELRRKFPGVPIMALTATATQNVILDIKHNLGLQGCQVFSQSFNRPNLIYEIVPKGSQYMKSVIELIKRRFAGQTGIVYVLSRKSTETIASKLTEAGISAHHYHAAIEPRKKSQVQKDWQSGRIKVVVATIAFGMGIDKPDVRFVIHASIPKSLEGYYQETGRAGRDGQPSHCFLYFSYGDLPILRRMIKEGEGDNEQKARQYQMLNMMVEFAEEREECRRVNILRYFGEAFAKDECGETCDNCKTKSVFERKDYSPQAIAAIRGLEAEGELTSNQLADLLSGKGKAGADPAYYGAAKGIKRPEVTRMINKLVAAGALSEVHKVVNKKLGIPITYLKPNYRLAGSYLGGGAKLLMRAEVGGVKRLAAKKASNSSRTAPPPSTNISSPVHPGAAREKTARLPASVQEMDEEEDDGPFQRRTRYGYEKDGFTVDSEDDDEEDAFDPPVSKPQRPRRRLVQSTISVGPPISQDPRLKEADLSDIHRDIIEEFVREAKGLDENLRNRKGLRKPLFTELNYREMAIQWTTSLDDMKEIPNIDQNKVKEWGSKFLPLVNRVFENFCEMNPDAASPVRASGGHQSAPSNHGIIEISDDDLVEEADENEESFSGDDIMDGLDEDDLEYGNNGESSKYFDFGQEYDEQDDSYGARSGGSGYPNLSSRACDPTSAAPAAAVDPRAARWQAEVRELANRSAAGSSSRAGARTSSQSGRGGRGKGGYKKSYGGKKSYARKSSGGSGGVTKRKVSAKRSSASATRGGHGGGRGGGSGGGIGLMPI</sequence>
<feature type="compositionally biased region" description="Polar residues" evidence="12">
    <location>
        <begin position="201"/>
        <end position="210"/>
    </location>
</feature>
<feature type="compositionally biased region" description="Pro residues" evidence="12">
    <location>
        <begin position="794"/>
        <end position="810"/>
    </location>
</feature>
<dbReference type="CDD" id="cd17920">
    <property type="entry name" value="DEXHc_RecQ"/>
    <property type="match status" value="1"/>
</dbReference>
<evidence type="ECO:0000256" key="5">
    <source>
        <dbReference type="ARBA" id="ARBA00022806"/>
    </source>
</evidence>
<dbReference type="GO" id="GO:0009378">
    <property type="term" value="F:four-way junction helicase activity"/>
    <property type="evidence" value="ECO:0007669"/>
    <property type="project" value="TreeGrafter"/>
</dbReference>
<organism evidence="15 16">
    <name type="scientific">Zalerion maritima</name>
    <dbReference type="NCBI Taxonomy" id="339359"/>
    <lineage>
        <taxon>Eukaryota</taxon>
        <taxon>Fungi</taxon>
        <taxon>Dikarya</taxon>
        <taxon>Ascomycota</taxon>
        <taxon>Pezizomycotina</taxon>
        <taxon>Sordariomycetes</taxon>
        <taxon>Lulworthiomycetidae</taxon>
        <taxon>Lulworthiales</taxon>
        <taxon>Lulworthiaceae</taxon>
        <taxon>Zalerion</taxon>
    </lineage>
</organism>
<dbReference type="GO" id="GO:0005634">
    <property type="term" value="C:nucleus"/>
    <property type="evidence" value="ECO:0007669"/>
    <property type="project" value="UniProtKB-SubCell"/>
</dbReference>
<dbReference type="GO" id="GO:0005524">
    <property type="term" value="F:ATP binding"/>
    <property type="evidence" value="ECO:0007669"/>
    <property type="project" value="UniProtKB-KW"/>
</dbReference>
<evidence type="ECO:0000256" key="10">
    <source>
        <dbReference type="ARBA" id="ARBA00034617"/>
    </source>
</evidence>
<dbReference type="SMART" id="SM00956">
    <property type="entry name" value="RQC"/>
    <property type="match status" value="1"/>
</dbReference>
<dbReference type="PANTHER" id="PTHR13710:SF153">
    <property type="entry name" value="RECQ-LIKE DNA HELICASE BLM"/>
    <property type="match status" value="1"/>
</dbReference>
<evidence type="ECO:0000256" key="4">
    <source>
        <dbReference type="ARBA" id="ARBA00022801"/>
    </source>
</evidence>
<feature type="region of interest" description="Disordered" evidence="12">
    <location>
        <begin position="1616"/>
        <end position="1694"/>
    </location>
</feature>
<keyword evidence="16" id="KW-1185">Reference proteome</keyword>
<evidence type="ECO:0000256" key="7">
    <source>
        <dbReference type="ARBA" id="ARBA00023125"/>
    </source>
</evidence>
<evidence type="ECO:0000256" key="12">
    <source>
        <dbReference type="SAM" id="MobiDB-lite"/>
    </source>
</evidence>
<feature type="region of interest" description="Disordered" evidence="12">
    <location>
        <begin position="354"/>
        <end position="516"/>
    </location>
</feature>
<feature type="compositionally biased region" description="Pro residues" evidence="12">
    <location>
        <begin position="84"/>
        <end position="95"/>
    </location>
</feature>
<dbReference type="InterPro" id="IPR027417">
    <property type="entry name" value="P-loop_NTPase"/>
</dbReference>
<evidence type="ECO:0000256" key="9">
    <source>
        <dbReference type="ARBA" id="ARBA00023242"/>
    </source>
</evidence>
<gene>
    <name evidence="15" type="ORF">MKZ38_008778</name>
</gene>
<feature type="region of interest" description="Disordered" evidence="12">
    <location>
        <begin position="693"/>
        <end position="727"/>
    </location>
</feature>
<evidence type="ECO:0000313" key="16">
    <source>
        <dbReference type="Proteomes" id="UP001201980"/>
    </source>
</evidence>
<dbReference type="SUPFAM" id="SSF52540">
    <property type="entry name" value="P-loop containing nucleoside triphosphate hydrolases"/>
    <property type="match status" value="1"/>
</dbReference>
<dbReference type="FunFam" id="3.40.50.300:FF:000537">
    <property type="entry name" value="Bloom syndrome RecQ-like helicase"/>
    <property type="match status" value="1"/>
</dbReference>
<feature type="compositionally biased region" description="Low complexity" evidence="12">
    <location>
        <begin position="1710"/>
        <end position="1727"/>
    </location>
</feature>
<dbReference type="InterPro" id="IPR001650">
    <property type="entry name" value="Helicase_C-like"/>
</dbReference>
<dbReference type="FunFam" id="3.40.50.300:FF:001975">
    <property type="entry name" value="ATP-dependent DNA helicase"/>
    <property type="match status" value="1"/>
</dbReference>
<feature type="region of interest" description="Disordered" evidence="12">
    <location>
        <begin position="791"/>
        <end position="839"/>
    </location>
</feature>
<comment type="caution">
    <text evidence="15">The sequence shown here is derived from an EMBL/GenBank/DDBJ whole genome shotgun (WGS) entry which is preliminary data.</text>
</comment>
<feature type="region of interest" description="Disordered" evidence="12">
    <location>
        <begin position="1707"/>
        <end position="1794"/>
    </location>
</feature>
<feature type="domain" description="Helicase ATP-binding" evidence="13">
    <location>
        <begin position="878"/>
        <end position="1059"/>
    </location>
</feature>
<accession>A0AAD5RUU5</accession>
<dbReference type="SMART" id="SM00487">
    <property type="entry name" value="DEXDc"/>
    <property type="match status" value="1"/>
</dbReference>
<dbReference type="GO" id="GO:0043138">
    <property type="term" value="F:3'-5' DNA helicase activity"/>
    <property type="evidence" value="ECO:0007669"/>
    <property type="project" value="UniProtKB-EC"/>
</dbReference>
<feature type="compositionally biased region" description="Low complexity" evidence="12">
    <location>
        <begin position="1680"/>
        <end position="1694"/>
    </location>
</feature>
<feature type="compositionally biased region" description="Polar residues" evidence="12">
    <location>
        <begin position="407"/>
        <end position="423"/>
    </location>
</feature>
<feature type="compositionally biased region" description="Basic and acidic residues" evidence="12">
    <location>
        <begin position="182"/>
        <end position="200"/>
    </location>
</feature>
<feature type="compositionally biased region" description="Acidic residues" evidence="12">
    <location>
        <begin position="1616"/>
        <end position="1641"/>
    </location>
</feature>
<comment type="catalytic activity">
    <reaction evidence="10">
        <text>Couples ATP hydrolysis with the unwinding of duplex DNA by translocating in the 3'-5' direction.</text>
        <dbReference type="EC" id="5.6.2.4"/>
    </reaction>
</comment>
<feature type="domain" description="Helicase C-terminal" evidence="14">
    <location>
        <begin position="1081"/>
        <end position="1231"/>
    </location>
</feature>
<keyword evidence="4" id="KW-0378">Hydrolase</keyword>
<dbReference type="EC" id="5.6.2.4" evidence="11"/>
<dbReference type="InterPro" id="IPR011545">
    <property type="entry name" value="DEAD/DEAH_box_helicase_dom"/>
</dbReference>
<dbReference type="PROSITE" id="PS00690">
    <property type="entry name" value="DEAH_ATP_HELICASE"/>
    <property type="match status" value="1"/>
</dbReference>
<keyword evidence="5" id="KW-0347">Helicase</keyword>
<dbReference type="Pfam" id="PF16124">
    <property type="entry name" value="RecQ_Zn_bind"/>
    <property type="match status" value="1"/>
</dbReference>
<dbReference type="PROSITE" id="PS51192">
    <property type="entry name" value="HELICASE_ATP_BIND_1"/>
    <property type="match status" value="1"/>
</dbReference>
<feature type="compositionally biased region" description="Low complexity" evidence="12">
    <location>
        <begin position="39"/>
        <end position="61"/>
    </location>
</feature>
<keyword evidence="7" id="KW-0238">DNA-binding</keyword>
<dbReference type="SMART" id="SM00490">
    <property type="entry name" value="HELICc"/>
    <property type="match status" value="1"/>
</dbReference>
<evidence type="ECO:0000313" key="15">
    <source>
        <dbReference type="EMBL" id="KAJ2904157.1"/>
    </source>
</evidence>
<dbReference type="InterPro" id="IPR014001">
    <property type="entry name" value="Helicase_ATP-bd"/>
</dbReference>
<name>A0AAD5RUU5_9PEZI</name>
<dbReference type="InterPro" id="IPR002464">
    <property type="entry name" value="DNA/RNA_helicase_DEAH_CS"/>
</dbReference>
<dbReference type="Gene3D" id="3.40.50.300">
    <property type="entry name" value="P-loop containing nucleotide triphosphate hydrolases"/>
    <property type="match status" value="2"/>
</dbReference>
<feature type="compositionally biased region" description="Pro residues" evidence="12">
    <location>
        <begin position="751"/>
        <end position="760"/>
    </location>
</feature>
<feature type="compositionally biased region" description="Low complexity" evidence="12">
    <location>
        <begin position="122"/>
        <end position="139"/>
    </location>
</feature>
<feature type="compositionally biased region" description="Polar residues" evidence="12">
    <location>
        <begin position="1392"/>
        <end position="1408"/>
    </location>
</feature>
<dbReference type="Pfam" id="PF00270">
    <property type="entry name" value="DEAD"/>
    <property type="match status" value="1"/>
</dbReference>
<evidence type="ECO:0000256" key="2">
    <source>
        <dbReference type="ARBA" id="ARBA00005446"/>
    </source>
</evidence>
<dbReference type="InterPro" id="IPR004589">
    <property type="entry name" value="DNA_helicase_ATP-dep_RecQ"/>
</dbReference>
<evidence type="ECO:0000256" key="3">
    <source>
        <dbReference type="ARBA" id="ARBA00022741"/>
    </source>
</evidence>
<feature type="compositionally biased region" description="Pro residues" evidence="12">
    <location>
        <begin position="478"/>
        <end position="498"/>
    </location>
</feature>
<dbReference type="InterPro" id="IPR036388">
    <property type="entry name" value="WH-like_DNA-bd_sf"/>
</dbReference>
<dbReference type="InterPro" id="IPR032284">
    <property type="entry name" value="RecQ_Zn-bd"/>
</dbReference>
<dbReference type="GO" id="GO:0000724">
    <property type="term" value="P:double-strand break repair via homologous recombination"/>
    <property type="evidence" value="ECO:0007669"/>
    <property type="project" value="TreeGrafter"/>
</dbReference>
<evidence type="ECO:0000259" key="13">
    <source>
        <dbReference type="PROSITE" id="PS51192"/>
    </source>
</evidence>
<feature type="compositionally biased region" description="Acidic residues" evidence="12">
    <location>
        <begin position="223"/>
        <end position="235"/>
    </location>
</feature>
<dbReference type="EMBL" id="JAKWBI020000061">
    <property type="protein sequence ID" value="KAJ2904157.1"/>
    <property type="molecule type" value="Genomic_DNA"/>
</dbReference>
<reference evidence="15" key="1">
    <citation type="submission" date="2022-07" db="EMBL/GenBank/DDBJ databases">
        <title>Draft genome sequence of Zalerion maritima ATCC 34329, a (micro)plastics degrading marine fungus.</title>
        <authorList>
            <person name="Paco A."/>
            <person name="Goncalves M.F.M."/>
            <person name="Rocha-Santos T.A.P."/>
            <person name="Alves A."/>
        </authorList>
    </citation>
    <scope>NUCLEOTIDE SEQUENCE</scope>
    <source>
        <strain evidence="15">ATCC 34329</strain>
    </source>
</reference>
<dbReference type="PANTHER" id="PTHR13710">
    <property type="entry name" value="DNA HELICASE RECQ FAMILY MEMBER"/>
    <property type="match status" value="1"/>
</dbReference>
<evidence type="ECO:0000256" key="8">
    <source>
        <dbReference type="ARBA" id="ARBA00023235"/>
    </source>
</evidence>
<dbReference type="GO" id="GO:0003677">
    <property type="term" value="F:DNA binding"/>
    <property type="evidence" value="ECO:0007669"/>
    <property type="project" value="UniProtKB-KW"/>
</dbReference>
<feature type="region of interest" description="Disordered" evidence="12">
    <location>
        <begin position="38"/>
        <end position="342"/>
    </location>
</feature>
<dbReference type="GO" id="GO:0005737">
    <property type="term" value="C:cytoplasm"/>
    <property type="evidence" value="ECO:0007669"/>
    <property type="project" value="TreeGrafter"/>
</dbReference>
<dbReference type="CDD" id="cd18794">
    <property type="entry name" value="SF2_C_RecQ"/>
    <property type="match status" value="1"/>
</dbReference>
<keyword evidence="8" id="KW-0413">Isomerase</keyword>
<feature type="compositionally biased region" description="Basic and acidic residues" evidence="12">
    <location>
        <begin position="291"/>
        <end position="302"/>
    </location>
</feature>